<evidence type="ECO:0000256" key="6">
    <source>
        <dbReference type="ARBA" id="ARBA00023163"/>
    </source>
</evidence>
<dbReference type="PANTHER" id="PTHR46481">
    <property type="entry name" value="ZINC FINGER BED DOMAIN-CONTAINING PROTEIN 4"/>
    <property type="match status" value="1"/>
</dbReference>
<feature type="domain" description="BED-type" evidence="9">
    <location>
        <begin position="26"/>
        <end position="84"/>
    </location>
</feature>
<feature type="non-terminal residue" evidence="10">
    <location>
        <position position="1"/>
    </location>
</feature>
<name>S8BT59_9LAMI</name>
<keyword evidence="2" id="KW-0479">Metal-binding</keyword>
<dbReference type="Proteomes" id="UP000015453">
    <property type="component" value="Unassembled WGS sequence"/>
</dbReference>
<evidence type="ECO:0000313" key="10">
    <source>
        <dbReference type="EMBL" id="EPS57795.1"/>
    </source>
</evidence>
<keyword evidence="3 8" id="KW-0863">Zinc-finger</keyword>
<dbReference type="GO" id="GO:0003677">
    <property type="term" value="F:DNA binding"/>
    <property type="evidence" value="ECO:0007669"/>
    <property type="project" value="InterPro"/>
</dbReference>
<dbReference type="SUPFAM" id="SSF57667">
    <property type="entry name" value="beta-beta-alpha zinc fingers"/>
    <property type="match status" value="1"/>
</dbReference>
<evidence type="ECO:0000256" key="3">
    <source>
        <dbReference type="ARBA" id="ARBA00022771"/>
    </source>
</evidence>
<protein>
    <recommendedName>
        <fullName evidence="9">BED-type domain-containing protein</fullName>
    </recommendedName>
</protein>
<dbReference type="GO" id="GO:0008270">
    <property type="term" value="F:zinc ion binding"/>
    <property type="evidence" value="ECO:0007669"/>
    <property type="project" value="UniProtKB-KW"/>
</dbReference>
<dbReference type="PROSITE" id="PS50808">
    <property type="entry name" value="ZF_BED"/>
    <property type="match status" value="1"/>
</dbReference>
<dbReference type="SUPFAM" id="SSF53098">
    <property type="entry name" value="Ribonuclease H-like"/>
    <property type="match status" value="1"/>
</dbReference>
<comment type="subcellular location">
    <subcellularLocation>
        <location evidence="1">Nucleus</location>
    </subcellularLocation>
</comment>
<feature type="non-terminal residue" evidence="10">
    <location>
        <position position="248"/>
    </location>
</feature>
<evidence type="ECO:0000313" key="11">
    <source>
        <dbReference type="Proteomes" id="UP000015453"/>
    </source>
</evidence>
<dbReference type="OrthoDB" id="1932840at2759"/>
<dbReference type="Pfam" id="PF02892">
    <property type="entry name" value="zf-BED"/>
    <property type="match status" value="1"/>
</dbReference>
<reference evidence="10 11" key="1">
    <citation type="journal article" date="2013" name="BMC Genomics">
        <title>The miniature genome of a carnivorous plant Genlisea aurea contains a low number of genes and short non-coding sequences.</title>
        <authorList>
            <person name="Leushkin E.V."/>
            <person name="Sutormin R.A."/>
            <person name="Nabieva E.R."/>
            <person name="Penin A.A."/>
            <person name="Kondrashov A.S."/>
            <person name="Logacheva M.D."/>
        </authorList>
    </citation>
    <scope>NUCLEOTIDE SEQUENCE [LARGE SCALE GENOMIC DNA]</scope>
</reference>
<dbReference type="GO" id="GO:0009791">
    <property type="term" value="P:post-embryonic development"/>
    <property type="evidence" value="ECO:0007669"/>
    <property type="project" value="UniProtKB-ARBA"/>
</dbReference>
<evidence type="ECO:0000256" key="4">
    <source>
        <dbReference type="ARBA" id="ARBA00022833"/>
    </source>
</evidence>
<evidence type="ECO:0000259" key="9">
    <source>
        <dbReference type="PROSITE" id="PS50808"/>
    </source>
</evidence>
<organism evidence="10 11">
    <name type="scientific">Genlisea aurea</name>
    <dbReference type="NCBI Taxonomy" id="192259"/>
    <lineage>
        <taxon>Eukaryota</taxon>
        <taxon>Viridiplantae</taxon>
        <taxon>Streptophyta</taxon>
        <taxon>Embryophyta</taxon>
        <taxon>Tracheophyta</taxon>
        <taxon>Spermatophyta</taxon>
        <taxon>Magnoliopsida</taxon>
        <taxon>eudicotyledons</taxon>
        <taxon>Gunneridae</taxon>
        <taxon>Pentapetalae</taxon>
        <taxon>asterids</taxon>
        <taxon>lamiids</taxon>
        <taxon>Lamiales</taxon>
        <taxon>Lentibulariaceae</taxon>
        <taxon>Genlisea</taxon>
    </lineage>
</organism>
<proteinExistence type="predicted"/>
<keyword evidence="11" id="KW-1185">Reference proteome</keyword>
<dbReference type="InterPro" id="IPR036236">
    <property type="entry name" value="Znf_C2H2_sf"/>
</dbReference>
<dbReference type="GO" id="GO:0005634">
    <property type="term" value="C:nucleus"/>
    <property type="evidence" value="ECO:0007669"/>
    <property type="project" value="UniProtKB-SubCell"/>
</dbReference>
<dbReference type="EMBL" id="AUSU01009825">
    <property type="protein sequence ID" value="EPS57795.1"/>
    <property type="molecule type" value="Genomic_DNA"/>
</dbReference>
<accession>S8BT59</accession>
<dbReference type="InterPro" id="IPR012337">
    <property type="entry name" value="RNaseH-like_sf"/>
</dbReference>
<dbReference type="PANTHER" id="PTHR46481:SF10">
    <property type="entry name" value="ZINC FINGER BED DOMAIN-CONTAINING PROTEIN 39"/>
    <property type="match status" value="1"/>
</dbReference>
<keyword evidence="7" id="KW-0539">Nucleus</keyword>
<dbReference type="SMART" id="SM00614">
    <property type="entry name" value="ZnF_BED"/>
    <property type="match status" value="1"/>
</dbReference>
<evidence type="ECO:0000256" key="8">
    <source>
        <dbReference type="PROSITE-ProRule" id="PRU00027"/>
    </source>
</evidence>
<keyword evidence="6" id="KW-0804">Transcription</keyword>
<keyword evidence="4" id="KW-0862">Zinc</keyword>
<dbReference type="InterPro" id="IPR052035">
    <property type="entry name" value="ZnF_BED_domain_contain"/>
</dbReference>
<gene>
    <name evidence="10" type="ORF">M569_17022</name>
</gene>
<sequence length="248" mass="28637">LEDDSIDFVNDSEILGSNSLELPSSIRKSPWWDHFHKHESLPNKIQCNYCKKVYSFHNGNSKNWGTSNMKRHMEKKHNNKLSTSSKQTQLSFTNVSIANFSFDLEKFQTGLVLWFISKEFPLSALEDAGLTDLIRTKAQPAYKGFSRKKARNIVLNEFDISKKKLISVFESLTLNFCLTCDSWTGINNEHYIVVTCSWIDDDWILQKKIIAFRHWPLPHSGSSIYQVLVNVCREYGISSRIFSVSLDN</sequence>
<comment type="caution">
    <text evidence="10">The sequence shown here is derived from an EMBL/GenBank/DDBJ whole genome shotgun (WGS) entry which is preliminary data.</text>
</comment>
<evidence type="ECO:0000256" key="7">
    <source>
        <dbReference type="ARBA" id="ARBA00023242"/>
    </source>
</evidence>
<evidence type="ECO:0000256" key="1">
    <source>
        <dbReference type="ARBA" id="ARBA00004123"/>
    </source>
</evidence>
<dbReference type="InterPro" id="IPR003656">
    <property type="entry name" value="Znf_BED"/>
</dbReference>
<evidence type="ECO:0000256" key="2">
    <source>
        <dbReference type="ARBA" id="ARBA00022723"/>
    </source>
</evidence>
<evidence type="ECO:0000256" key="5">
    <source>
        <dbReference type="ARBA" id="ARBA00023015"/>
    </source>
</evidence>
<keyword evidence="5" id="KW-0805">Transcription regulation</keyword>
<dbReference type="AlphaFoldDB" id="S8BT59"/>